<evidence type="ECO:0000256" key="1">
    <source>
        <dbReference type="SAM" id="SignalP"/>
    </source>
</evidence>
<proteinExistence type="predicted"/>
<reference evidence="2 3" key="1">
    <citation type="submission" date="2016-06" db="EMBL/GenBank/DDBJ databases">
        <authorList>
            <person name="Kjaerup R.B."/>
            <person name="Dalgaard T.S."/>
            <person name="Juul-Madsen H.R."/>
        </authorList>
    </citation>
    <scope>NUCLEOTIDE SEQUENCE [LARGE SCALE GENOMIC DNA]</scope>
    <source>
        <strain evidence="2 3">DSM 45248</strain>
    </source>
</reference>
<sequence>MTNHREHPPATHARRRRRRRAAAALLAALVAAGGALPATPARAVNAPHPSVVGAKPAAWTPHALDGTVYRILRIGNRVYLAGSFTKVRNAGRSAQLAMPRLVAFDATTGRIDTTFRPAVNGTVTALAAAADGRSLYLGGAFTSVDGVAAARVARIDAATGTRVAGFTAAALDNQVNDLRLVGDRLLVGGAFQTVAGVTRRGLAALNARTGAADPSVDLRLASPRKTTTGATSPVRVEALDVSADGARLVFVGNFGTVAGQARPQLAVAKLTATGAALSGWSTDRYQPQCAKTIPSYLRGVDISPDGRWFVAVTTGGPFPGTLCDAASRFEFGTETAGMQPTWVNHTGGDTLLSVAITGAAVYVGGHQRWLDNPLGRNSAGPGAVPRPGIGAIHPSTGRALAWNPTKERGVGTGALYATDRGLFVGSDTTTVAGEYHARVAFFPLP</sequence>
<dbReference type="Pfam" id="PF17164">
    <property type="entry name" value="DUF5122"/>
    <property type="match status" value="1"/>
</dbReference>
<dbReference type="InterPro" id="IPR011047">
    <property type="entry name" value="Quinoprotein_ADH-like_sf"/>
</dbReference>
<dbReference type="InterPro" id="IPR006311">
    <property type="entry name" value="TAT_signal"/>
</dbReference>
<dbReference type="SUPFAM" id="SSF50998">
    <property type="entry name" value="Quinoprotein alcohol dehydrogenase-like"/>
    <property type="match status" value="1"/>
</dbReference>
<dbReference type="PATRIC" id="fig|299146.4.peg.2953"/>
<dbReference type="InterPro" id="IPR015943">
    <property type="entry name" value="WD40/YVTN_repeat-like_dom_sf"/>
</dbReference>
<feature type="chain" id="PRO_5008382936" evidence="1">
    <location>
        <begin position="44"/>
        <end position="445"/>
    </location>
</feature>
<keyword evidence="3" id="KW-1185">Reference proteome</keyword>
<dbReference type="PROSITE" id="PS51318">
    <property type="entry name" value="TAT"/>
    <property type="match status" value="1"/>
</dbReference>
<dbReference type="AlphaFoldDB" id="A0A1A8ZTQ3"/>
<dbReference type="InterPro" id="IPR013431">
    <property type="entry name" value="Delta_60_rpt"/>
</dbReference>
<dbReference type="Gene3D" id="2.130.10.10">
    <property type="entry name" value="YVTN repeat-like/Quinoprotein amine dehydrogenase"/>
    <property type="match status" value="1"/>
</dbReference>
<keyword evidence="1" id="KW-0732">Signal</keyword>
<gene>
    <name evidence="2" type="ORF">GA0070621_2846</name>
</gene>
<accession>A0A1A8ZTQ3</accession>
<name>A0A1A8ZTQ3_9ACTN</name>
<feature type="signal peptide" evidence="1">
    <location>
        <begin position="1"/>
        <end position="43"/>
    </location>
</feature>
<evidence type="ECO:0000313" key="3">
    <source>
        <dbReference type="Proteomes" id="UP000198765"/>
    </source>
</evidence>
<organism evidence="2 3">
    <name type="scientific">Micromonospora narathiwatensis</name>
    <dbReference type="NCBI Taxonomy" id="299146"/>
    <lineage>
        <taxon>Bacteria</taxon>
        <taxon>Bacillati</taxon>
        <taxon>Actinomycetota</taxon>
        <taxon>Actinomycetes</taxon>
        <taxon>Micromonosporales</taxon>
        <taxon>Micromonosporaceae</taxon>
        <taxon>Micromonospora</taxon>
    </lineage>
</organism>
<evidence type="ECO:0000313" key="2">
    <source>
        <dbReference type="EMBL" id="SBT47252.1"/>
    </source>
</evidence>
<dbReference type="EMBL" id="LT594324">
    <property type="protein sequence ID" value="SBT47252.1"/>
    <property type="molecule type" value="Genomic_DNA"/>
</dbReference>
<dbReference type="Proteomes" id="UP000198765">
    <property type="component" value="Chromosome I"/>
</dbReference>
<dbReference type="RefSeq" id="WP_167666897.1">
    <property type="nucleotide sequence ID" value="NZ_LT594324.1"/>
</dbReference>
<protein>
    <submittedName>
        <fullName evidence="2">Uncharacterized protein</fullName>
    </submittedName>
</protein>